<protein>
    <submittedName>
        <fullName evidence="1">PITH domain-containing protein</fullName>
    </submittedName>
</protein>
<proteinExistence type="predicted"/>
<evidence type="ECO:0000313" key="2">
    <source>
        <dbReference type="Proteomes" id="UP001056978"/>
    </source>
</evidence>
<dbReference type="EMBL" id="CM043780">
    <property type="protein sequence ID" value="KAI4836470.1"/>
    <property type="molecule type" value="Genomic_DNA"/>
</dbReference>
<sequence>MTISHHEGCGCKNADEILKGGEFLLKYINIEKVTALNEKLHGSCRKILKSYDNRLSSENCESDVDNELIINIPFTSPCKVLSNCMNLRCKHISSIVSLFLIGGEEGSYPKKMKIFSNREDIDFENINDFKCVQELELSEDYHGSIEYPLKVTSLFNVSYLTLYFYENYGAETTKIFYLGFKGLGTNYTRKAVETVYEASPNLADHKVEGAISGRTNKNKNKNKTKCVSKCVSKCVHNEKHFSKNSQNYMNYISMEKNSTANMYNCKYSFLNANTTTICSYGKKDNTSNKYDYGSWNKRKRNKWGRDYLEAHKIDQEKIKRKKNYHYAMKHMYDKNGRRIKDINKEKKSLRKKKLFDYEGFKVDQIFTCLPEEDMQELREEELKRKSGEILHNNKYIDTYGVESDTDLDNL</sequence>
<organism evidence="1 2">
    <name type="scientific">Plasmodium brasilianum</name>
    <dbReference type="NCBI Taxonomy" id="5824"/>
    <lineage>
        <taxon>Eukaryota</taxon>
        <taxon>Sar</taxon>
        <taxon>Alveolata</taxon>
        <taxon>Apicomplexa</taxon>
        <taxon>Aconoidasida</taxon>
        <taxon>Haemosporida</taxon>
        <taxon>Plasmodiidae</taxon>
        <taxon>Plasmodium</taxon>
        <taxon>Plasmodium (Plasmodium)</taxon>
    </lineage>
</organism>
<comment type="caution">
    <text evidence="1">The sequence shown here is derived from an EMBL/GenBank/DDBJ whole genome shotgun (WGS) entry which is preliminary data.</text>
</comment>
<dbReference type="Proteomes" id="UP001056978">
    <property type="component" value="Chromosome 12"/>
</dbReference>
<keyword evidence="2" id="KW-1185">Reference proteome</keyword>
<accession>A0ACB9Y5M1</accession>
<gene>
    <name evidence="1" type="ORF">MKS88_004267</name>
</gene>
<reference evidence="1" key="1">
    <citation type="submission" date="2022-06" db="EMBL/GenBank/DDBJ databases">
        <title>The First Complete Genome of the Simian Malaria Parasite Plasmodium brasilianum.</title>
        <authorList>
            <person name="Bajic M."/>
            <person name="Ravishankar S."/>
        </authorList>
    </citation>
    <scope>NUCLEOTIDE SEQUENCE</scope>
    <source>
        <strain evidence="1">Bolivian I</strain>
    </source>
</reference>
<evidence type="ECO:0000313" key="1">
    <source>
        <dbReference type="EMBL" id="KAI4836470.1"/>
    </source>
</evidence>
<name>A0ACB9Y5M1_PLABR</name>